<dbReference type="InterPro" id="IPR035396">
    <property type="entry name" value="Bac_rhamnosid6H"/>
</dbReference>
<dbReference type="Gene3D" id="1.50.10.10">
    <property type="match status" value="1"/>
</dbReference>
<dbReference type="InterPro" id="IPR008902">
    <property type="entry name" value="Rhamnosid_concanavalin"/>
</dbReference>
<dbReference type="Pfam" id="PF17390">
    <property type="entry name" value="Bac_rhamnosid_C"/>
    <property type="match status" value="1"/>
</dbReference>
<dbReference type="Pfam" id="PF08531">
    <property type="entry name" value="Bac_rhamnosid_N"/>
    <property type="match status" value="1"/>
</dbReference>
<evidence type="ECO:0000259" key="5">
    <source>
        <dbReference type="Pfam" id="PF08531"/>
    </source>
</evidence>
<evidence type="ECO:0000313" key="8">
    <source>
        <dbReference type="EMBL" id="MCH5598255.1"/>
    </source>
</evidence>
<feature type="domain" description="Alpha-L-rhamnosidase six-hairpin glycosidase" evidence="6">
    <location>
        <begin position="466"/>
        <end position="825"/>
    </location>
</feature>
<dbReference type="InterPro" id="IPR035398">
    <property type="entry name" value="Bac_rhamnosid_C"/>
</dbReference>
<dbReference type="Pfam" id="PF25788">
    <property type="entry name" value="Ig_Rha78A_N"/>
    <property type="match status" value="1"/>
</dbReference>
<evidence type="ECO:0000256" key="1">
    <source>
        <dbReference type="ARBA" id="ARBA00001445"/>
    </source>
</evidence>
<proteinExistence type="predicted"/>
<dbReference type="InterPro" id="IPR008928">
    <property type="entry name" value="6-hairpin_glycosidase_sf"/>
</dbReference>
<organism evidence="8 9">
    <name type="scientific">Niabella ginsengisoli</name>
    <dbReference type="NCBI Taxonomy" id="522298"/>
    <lineage>
        <taxon>Bacteria</taxon>
        <taxon>Pseudomonadati</taxon>
        <taxon>Bacteroidota</taxon>
        <taxon>Chitinophagia</taxon>
        <taxon>Chitinophagales</taxon>
        <taxon>Chitinophagaceae</taxon>
        <taxon>Niabella</taxon>
    </lineage>
</organism>
<dbReference type="Pfam" id="PF05592">
    <property type="entry name" value="Bac_rhamnosid"/>
    <property type="match status" value="1"/>
</dbReference>
<dbReference type="EC" id="3.2.1.40" evidence="2"/>
<keyword evidence="9" id="KW-1185">Reference proteome</keyword>
<dbReference type="EMBL" id="JAKWBL010000001">
    <property type="protein sequence ID" value="MCH5598255.1"/>
    <property type="molecule type" value="Genomic_DNA"/>
</dbReference>
<evidence type="ECO:0000259" key="4">
    <source>
        <dbReference type="Pfam" id="PF05592"/>
    </source>
</evidence>
<dbReference type="Pfam" id="PF17389">
    <property type="entry name" value="Bac_rhamnosid6H"/>
    <property type="match status" value="1"/>
</dbReference>
<feature type="domain" description="Bacterial alpha-L-rhamnosidase N-terminal" evidence="5">
    <location>
        <begin position="182"/>
        <end position="355"/>
    </location>
</feature>
<comment type="caution">
    <text evidence="8">The sequence shown here is derived from an EMBL/GenBank/DDBJ whole genome shotgun (WGS) entry which is preliminary data.</text>
</comment>
<dbReference type="InterPro" id="IPR016007">
    <property type="entry name" value="Alpha_rhamnosid"/>
</dbReference>
<dbReference type="GO" id="GO:0016787">
    <property type="term" value="F:hydrolase activity"/>
    <property type="evidence" value="ECO:0007669"/>
    <property type="project" value="UniProtKB-KW"/>
</dbReference>
<dbReference type="SUPFAM" id="SSF49265">
    <property type="entry name" value="Fibronectin type III"/>
    <property type="match status" value="1"/>
</dbReference>
<dbReference type="Gene3D" id="2.60.420.10">
    <property type="entry name" value="Maltose phosphorylase, domain 3"/>
    <property type="match status" value="1"/>
</dbReference>
<feature type="domain" description="Alpha-L-rhamnosidase C-terminal" evidence="7">
    <location>
        <begin position="830"/>
        <end position="908"/>
    </location>
</feature>
<dbReference type="InterPro" id="IPR012341">
    <property type="entry name" value="6hp_glycosidase-like_sf"/>
</dbReference>
<dbReference type="RefSeq" id="WP_240827887.1">
    <property type="nucleotide sequence ID" value="NZ_JAKWBL010000001.1"/>
</dbReference>
<dbReference type="Proteomes" id="UP001202248">
    <property type="component" value="Unassembled WGS sequence"/>
</dbReference>
<protein>
    <recommendedName>
        <fullName evidence="2">alpha-L-rhamnosidase</fullName>
        <ecNumber evidence="2">3.2.1.40</ecNumber>
    </recommendedName>
</protein>
<name>A0ABS9SIV4_9BACT</name>
<evidence type="ECO:0000259" key="6">
    <source>
        <dbReference type="Pfam" id="PF17389"/>
    </source>
</evidence>
<dbReference type="InterPro" id="IPR013737">
    <property type="entry name" value="Bac_rhamnosid_N"/>
</dbReference>
<comment type="catalytic activity">
    <reaction evidence="1">
        <text>Hydrolysis of terminal non-reducing alpha-L-rhamnose residues in alpha-L-rhamnosides.</text>
        <dbReference type="EC" id="3.2.1.40"/>
    </reaction>
</comment>
<evidence type="ECO:0000256" key="2">
    <source>
        <dbReference type="ARBA" id="ARBA00012652"/>
    </source>
</evidence>
<dbReference type="InterPro" id="IPR013783">
    <property type="entry name" value="Ig-like_fold"/>
</dbReference>
<evidence type="ECO:0000256" key="3">
    <source>
        <dbReference type="ARBA" id="ARBA00022801"/>
    </source>
</evidence>
<accession>A0ABS9SIV4</accession>
<keyword evidence="3 8" id="KW-0378">Hydrolase</keyword>
<evidence type="ECO:0000313" key="9">
    <source>
        <dbReference type="Proteomes" id="UP001202248"/>
    </source>
</evidence>
<feature type="domain" description="Alpha-L-rhamnosidase concanavalin-like" evidence="4">
    <location>
        <begin position="368"/>
        <end position="459"/>
    </location>
</feature>
<evidence type="ECO:0000259" key="7">
    <source>
        <dbReference type="Pfam" id="PF17390"/>
    </source>
</evidence>
<sequence length="930" mass="105783">MKIFSSLLFVVYMLCSLPIYAMVGPAKSLVATSLRCEYLNDPKGIDAAKPRFSWSLASAHKTAFGLKQQAYQIIIASSPENLSKNLGDFWDSKWVPSNNTQHILYAGKKLLSDRSYYWKVRVKDQNGSTSEWSDPASFTTGFYSASEWQGKWIGDSQEFVNNNKDCNIWDPWFRKRFILKEKPGRAFIYIASVGYHELYINGQKISSNVLAPATSDHTKRASYVAYDITNYLRKGENIAGLWLGASWSIFAPYFLDEQRPKKPIVNAQAFFYKEKDPGNLVQPFYTLITDNSWKTYPSPNKLLGIWAFGKMGGELWDDRKANESWHQLSHDEKGWQQANQYHPNLVLSSQMVESNTLQQQILPQKIEKRKDGSYRIDFGTNFVGWTNVHLRGNPGDTINMSFSERENMDMTFDMRNAFIIGQTGEGTFRNRFNYSSGRWLTIRGLKQAPELKDIRGWMIRTNYGNATTFACSDSLLNWMYDRIRWTFENLSLGGYVVDCPQRERMGYGGDAHATSETGMYNYKLGAFYTKWMQDWRDVQGTEPMVGDMNNEEHARKAVTSGRLFNNGVLPHTAPTYWGGGGPAWGGIVVTLPWFMYEYYGDTKVLTDNYSLIKNWLSFLDTHVEHDVLQRFGGQWDFLGDWLWPNATAEGMNNDKPETIFFNNCYRIFNLRTAAKVATVLQRSTDAAKWKAQADASAKIIHQQFFNKETNTYSDGSMGNMAVALLAEIVPQQLRGKVMAALEDEILIKRKGHIHAGITGGAMLFKLLRQENRNDLIYSMVSKTDYPGWGYMKANDATTIWEMWEKDLPGHSLLHSSYLFPGAWFIDGLVGIKPAKPGFSQFIIQPPAPGTVAVSWARASFKAPSGVVQFAWKRNADHRLSLEIAIPPNTSTLLKLSAAEQITIPESNNVRQLEDDGAFKMYELQSGSYSF</sequence>
<dbReference type="Gene3D" id="2.60.120.260">
    <property type="entry name" value="Galactose-binding domain-like"/>
    <property type="match status" value="2"/>
</dbReference>
<gene>
    <name evidence="8" type="ORF">MKP09_10210</name>
</gene>
<dbReference type="PANTHER" id="PTHR33307">
    <property type="entry name" value="ALPHA-RHAMNOSIDASE (EUROFUNG)"/>
    <property type="match status" value="1"/>
</dbReference>
<dbReference type="InterPro" id="IPR036116">
    <property type="entry name" value="FN3_sf"/>
</dbReference>
<dbReference type="PANTHER" id="PTHR33307:SF6">
    <property type="entry name" value="ALPHA-RHAMNOSIDASE (EUROFUNG)-RELATED"/>
    <property type="match status" value="1"/>
</dbReference>
<reference evidence="8 9" key="1">
    <citation type="submission" date="2022-02" db="EMBL/GenBank/DDBJ databases">
        <authorList>
            <person name="Min J."/>
        </authorList>
    </citation>
    <scope>NUCLEOTIDE SEQUENCE [LARGE SCALE GENOMIC DNA]</scope>
    <source>
        <strain evidence="8 9">GR10-1</strain>
    </source>
</reference>
<dbReference type="SUPFAM" id="SSF48208">
    <property type="entry name" value="Six-hairpin glycosidases"/>
    <property type="match status" value="1"/>
</dbReference>
<dbReference type="Gene3D" id="2.60.40.10">
    <property type="entry name" value="Immunoglobulins"/>
    <property type="match status" value="1"/>
</dbReference>